<dbReference type="GO" id="GO:0015979">
    <property type="term" value="P:photosynthesis"/>
    <property type="evidence" value="ECO:0007669"/>
    <property type="project" value="InterPro"/>
</dbReference>
<dbReference type="EMBL" id="VEPZ02001113">
    <property type="protein sequence ID" value="KAE8693806.1"/>
    <property type="molecule type" value="Genomic_DNA"/>
</dbReference>
<dbReference type="Proteomes" id="UP000436088">
    <property type="component" value="Unassembled WGS sequence"/>
</dbReference>
<comment type="caution">
    <text evidence="2">The sequence shown here is derived from an EMBL/GenBank/DDBJ whole genome shotgun (WGS) entry which is preliminary data.</text>
</comment>
<dbReference type="PANTHER" id="PTHR12203">
    <property type="entry name" value="KDEL LYS-ASP-GLU-LEU CONTAINING - RELATED"/>
    <property type="match status" value="1"/>
</dbReference>
<reference evidence="2" key="1">
    <citation type="submission" date="2019-09" db="EMBL/GenBank/DDBJ databases">
        <title>Draft genome information of white flower Hibiscus syriacus.</title>
        <authorList>
            <person name="Kim Y.-M."/>
        </authorList>
    </citation>
    <scope>NUCLEOTIDE SEQUENCE [LARGE SCALE GENOMIC DNA]</scope>
    <source>
        <strain evidence="2">YM2019G1</strain>
    </source>
</reference>
<dbReference type="InterPro" id="IPR006598">
    <property type="entry name" value="CAP10"/>
</dbReference>
<gene>
    <name evidence="2" type="ORF">F3Y22_tig00110793pilonHSYRG00042</name>
</gene>
<dbReference type="Gene3D" id="1.20.1130.10">
    <property type="entry name" value="Photosystem I PsaA/PsaB"/>
    <property type="match status" value="1"/>
</dbReference>
<keyword evidence="3" id="KW-1185">Reference proteome</keyword>
<name>A0A6A2ZQG6_HIBSY</name>
<proteinExistence type="predicted"/>
<evidence type="ECO:0000313" key="3">
    <source>
        <dbReference type="Proteomes" id="UP000436088"/>
    </source>
</evidence>
<dbReference type="GO" id="GO:0009579">
    <property type="term" value="C:thylakoid"/>
    <property type="evidence" value="ECO:0007669"/>
    <property type="project" value="InterPro"/>
</dbReference>
<dbReference type="InterPro" id="IPR001280">
    <property type="entry name" value="PSI_PsaA/B"/>
</dbReference>
<dbReference type="Pfam" id="PF00223">
    <property type="entry name" value="PsaA_PsaB"/>
    <property type="match status" value="1"/>
</dbReference>
<dbReference type="InterPro" id="IPR036408">
    <property type="entry name" value="PSI_PsaA/B_sf"/>
</dbReference>
<sequence>MQSDVWGSISDQGVVTHITGGNFAQSSITINGWLRDFLWAQASQTGFVLVNTASMAEPVKIFHGVWPYGDEVMQGCFSKLGIGRLKGFVRTTTTFVERRRHWTLYSLTEPSGDEVNIKPWEEMVRAIKKEAARVRWEKREPYAYWKGAATSRDRSDLLKCNLSHKHDGNVRLYLQDWDKEIGEGFKHSGLEDQCSHSLVPMQHFWPIRRKKNADTLSLQLIGAIIILTSEYSKLLKFKPTIPPNVQRVCAETTVQGFVKEFMLQSMVKSPSDELPCALTSRHSSFPAFHSSGFSSADGGDTIFSSDSAFGSSTAGGRAAVLFHFLRRKSVHICNKLASRRHIRVGLENPSDIPSYDV</sequence>
<dbReference type="SUPFAM" id="SSF81558">
    <property type="entry name" value="Photosystem I subunits PsaA/PsaB"/>
    <property type="match status" value="1"/>
</dbReference>
<dbReference type="SMART" id="SM00672">
    <property type="entry name" value="CAP10"/>
    <property type="match status" value="1"/>
</dbReference>
<dbReference type="AlphaFoldDB" id="A0A6A2ZQG6"/>
<protein>
    <recommendedName>
        <fullName evidence="1">Glycosyl transferase CAP10 domain-containing protein</fullName>
    </recommendedName>
</protein>
<accession>A0A6A2ZQG6</accession>
<dbReference type="Pfam" id="PF05686">
    <property type="entry name" value="Glyco_transf_90"/>
    <property type="match status" value="2"/>
</dbReference>
<dbReference type="InterPro" id="IPR051091">
    <property type="entry name" value="O-Glucosyltr/Glycosyltrsf_90"/>
</dbReference>
<feature type="domain" description="Glycosyl transferase CAP10" evidence="1">
    <location>
        <begin position="71"/>
        <end position="238"/>
    </location>
</feature>
<dbReference type="GO" id="GO:0016020">
    <property type="term" value="C:membrane"/>
    <property type="evidence" value="ECO:0007669"/>
    <property type="project" value="InterPro"/>
</dbReference>
<dbReference type="PANTHER" id="PTHR12203:SF85">
    <property type="entry name" value="GLYCOSYLTRANSFERASE FAMILY 90 PROTEIN"/>
    <property type="match status" value="1"/>
</dbReference>
<evidence type="ECO:0000313" key="2">
    <source>
        <dbReference type="EMBL" id="KAE8693806.1"/>
    </source>
</evidence>
<organism evidence="2 3">
    <name type="scientific">Hibiscus syriacus</name>
    <name type="common">Rose of Sharon</name>
    <dbReference type="NCBI Taxonomy" id="106335"/>
    <lineage>
        <taxon>Eukaryota</taxon>
        <taxon>Viridiplantae</taxon>
        <taxon>Streptophyta</taxon>
        <taxon>Embryophyta</taxon>
        <taxon>Tracheophyta</taxon>
        <taxon>Spermatophyta</taxon>
        <taxon>Magnoliopsida</taxon>
        <taxon>eudicotyledons</taxon>
        <taxon>Gunneridae</taxon>
        <taxon>Pentapetalae</taxon>
        <taxon>rosids</taxon>
        <taxon>malvids</taxon>
        <taxon>Malvales</taxon>
        <taxon>Malvaceae</taxon>
        <taxon>Malvoideae</taxon>
        <taxon>Hibiscus</taxon>
    </lineage>
</organism>
<evidence type="ECO:0000259" key="1">
    <source>
        <dbReference type="SMART" id="SM00672"/>
    </source>
</evidence>